<sequence>MSKQSFALNSRLLRPVIIAIIFLAGIQTLLTIFLTTSGGKNLISDIRSRLSVENGKVSDELQAASEGVQAQISRMTQSVSDDLSAKLQLQLEQEKKATVALLESSLMETSRNMAVLLAAVSPQAIWDRDTPQLTQYVKMAHESEHVVFAGFYDGYGKRLTRYLNRKSDLVKELMKTGDGDNTLSRIVDAAKKHERLIVIEQPINPNGAVIGQLVLGVSRDSVIQGTQKMESGFNALIDQSISSVKASIDSGGAQSVAELLKRLDSIQRNNDSARESIGKSIESSSDELVTHMTLVSVISALVLVVVLVIVLSVRLLRRVNVLTDALEDLSAGEGDLTRRIKVSGNDEITEMADKVNHFVVAIQMIINDVQQLSRHTTDVVSTMHKGTLQASEATERQQGAASDASSSVAYIAESVSEESKSVAETLKNVDRIREETTQSSVISRQVRHDIEVLVTDVENTAEVINSLASQSDQIGDVLDMIKSIAEQTNLLALNAAIEAARAGETGRGFAVVADEVRMLASKTQQSTEDIEQQIIELQSGTQKAVQAINNASEIARNSIEGMRQSDERLATVSASVDNLHRMFEEITDMTSDQSSRAQSMTHALEQIVAEAKMTFEVVDHAAATSRELESLVNELDQKVERFKV</sequence>
<evidence type="ECO:0000256" key="4">
    <source>
        <dbReference type="ARBA" id="ARBA00022500"/>
    </source>
</evidence>
<evidence type="ECO:0000256" key="5">
    <source>
        <dbReference type="ARBA" id="ARBA00022692"/>
    </source>
</evidence>
<feature type="transmembrane region" description="Helical" evidence="11">
    <location>
        <begin position="12"/>
        <end position="34"/>
    </location>
</feature>
<evidence type="ECO:0000313" key="15">
    <source>
        <dbReference type="Proteomes" id="UP000190064"/>
    </source>
</evidence>
<dbReference type="GO" id="GO:0006935">
    <property type="term" value="P:chemotaxis"/>
    <property type="evidence" value="ECO:0007669"/>
    <property type="project" value="UniProtKB-KW"/>
</dbReference>
<dbReference type="STRING" id="966.BTA35_0203735"/>
<feature type="domain" description="HAMP" evidence="13">
    <location>
        <begin position="313"/>
        <end position="367"/>
    </location>
</feature>
<dbReference type="Proteomes" id="UP000190064">
    <property type="component" value="Unassembled WGS sequence"/>
</dbReference>
<dbReference type="PROSITE" id="PS50111">
    <property type="entry name" value="CHEMOTAXIS_TRANSDUC_2"/>
    <property type="match status" value="1"/>
</dbReference>
<evidence type="ECO:0000256" key="7">
    <source>
        <dbReference type="ARBA" id="ARBA00023136"/>
    </source>
</evidence>
<dbReference type="PROSITE" id="PS50885">
    <property type="entry name" value="HAMP"/>
    <property type="match status" value="1"/>
</dbReference>
<dbReference type="PANTHER" id="PTHR32089:SF39">
    <property type="entry name" value="METHYL-ACCEPTING CHEMOTAXIS PROTEIN HLYB"/>
    <property type="match status" value="1"/>
</dbReference>
<dbReference type="PRINTS" id="PR00260">
    <property type="entry name" value="CHEMTRNSDUCR"/>
</dbReference>
<dbReference type="InterPro" id="IPR004089">
    <property type="entry name" value="MCPsignal_dom"/>
</dbReference>
<dbReference type="GO" id="GO:0005886">
    <property type="term" value="C:plasma membrane"/>
    <property type="evidence" value="ECO:0007669"/>
    <property type="project" value="UniProtKB-SubCell"/>
</dbReference>
<keyword evidence="7 11" id="KW-0472">Membrane</keyword>
<keyword evidence="15" id="KW-1185">Reference proteome</keyword>
<reference evidence="14" key="1">
    <citation type="submission" date="2017-02" db="EMBL/GenBank/DDBJ databases">
        <title>Draft Genome Sequence of the Salt Water Bacterium Oceanospirillum linum ATCC 11336.</title>
        <authorList>
            <person name="Trachtenberg A.M."/>
            <person name="Carney J.G."/>
            <person name="Linnane J.D."/>
            <person name="Rheaume B.A."/>
            <person name="Pitts N.L."/>
            <person name="Mykles D.L."/>
            <person name="Maclea K.S."/>
        </authorList>
    </citation>
    <scope>NUCLEOTIDE SEQUENCE [LARGE SCALE GENOMIC DNA]</scope>
    <source>
        <strain evidence="14">ATCC 11336</strain>
    </source>
</reference>
<gene>
    <name evidence="14" type="ORF">BTA35_0203735</name>
</gene>
<dbReference type="SMART" id="SM00304">
    <property type="entry name" value="HAMP"/>
    <property type="match status" value="1"/>
</dbReference>
<dbReference type="Gene3D" id="1.10.287.950">
    <property type="entry name" value="Methyl-accepting chemotaxis protein"/>
    <property type="match status" value="1"/>
</dbReference>
<evidence type="ECO:0008006" key="16">
    <source>
        <dbReference type="Google" id="ProtNLM"/>
    </source>
</evidence>
<dbReference type="PANTHER" id="PTHR32089">
    <property type="entry name" value="METHYL-ACCEPTING CHEMOTAXIS PROTEIN MCPB"/>
    <property type="match status" value="1"/>
</dbReference>
<evidence type="ECO:0000256" key="11">
    <source>
        <dbReference type="SAM" id="Phobius"/>
    </source>
</evidence>
<evidence type="ECO:0000313" key="14">
    <source>
        <dbReference type="EMBL" id="OOV88614.1"/>
    </source>
</evidence>
<keyword evidence="6 11" id="KW-1133">Transmembrane helix</keyword>
<keyword evidence="3" id="KW-0488">Methylation</keyword>
<proteinExistence type="inferred from homology"/>
<comment type="similarity">
    <text evidence="9">Belongs to the methyl-accepting chemotaxis (MCP) protein family.</text>
</comment>
<evidence type="ECO:0000256" key="1">
    <source>
        <dbReference type="ARBA" id="ARBA00004651"/>
    </source>
</evidence>
<organism evidence="14 15">
    <name type="scientific">Oceanospirillum linum</name>
    <dbReference type="NCBI Taxonomy" id="966"/>
    <lineage>
        <taxon>Bacteria</taxon>
        <taxon>Pseudomonadati</taxon>
        <taxon>Pseudomonadota</taxon>
        <taxon>Gammaproteobacteria</taxon>
        <taxon>Oceanospirillales</taxon>
        <taxon>Oceanospirillaceae</taxon>
        <taxon>Oceanospirillum</taxon>
    </lineage>
</organism>
<dbReference type="EMBL" id="MTSD02000001">
    <property type="protein sequence ID" value="OOV88614.1"/>
    <property type="molecule type" value="Genomic_DNA"/>
</dbReference>
<feature type="domain" description="Methyl-accepting transducer" evidence="12">
    <location>
        <begin position="379"/>
        <end position="608"/>
    </location>
</feature>
<evidence type="ECO:0000256" key="2">
    <source>
        <dbReference type="ARBA" id="ARBA00022475"/>
    </source>
</evidence>
<dbReference type="Gene3D" id="6.10.340.10">
    <property type="match status" value="1"/>
</dbReference>
<dbReference type="GO" id="GO:0007165">
    <property type="term" value="P:signal transduction"/>
    <property type="evidence" value="ECO:0007669"/>
    <property type="project" value="UniProtKB-KW"/>
</dbReference>
<keyword evidence="4" id="KW-0145">Chemotaxis</keyword>
<evidence type="ECO:0000256" key="10">
    <source>
        <dbReference type="PROSITE-ProRule" id="PRU00284"/>
    </source>
</evidence>
<dbReference type="InterPro" id="IPR004090">
    <property type="entry name" value="Chemotax_Me-accpt_rcpt"/>
</dbReference>
<dbReference type="GO" id="GO:0004888">
    <property type="term" value="F:transmembrane signaling receptor activity"/>
    <property type="evidence" value="ECO:0007669"/>
    <property type="project" value="InterPro"/>
</dbReference>
<evidence type="ECO:0000256" key="6">
    <source>
        <dbReference type="ARBA" id="ARBA00022989"/>
    </source>
</evidence>
<dbReference type="AlphaFoldDB" id="A0A1T1HFH7"/>
<dbReference type="SUPFAM" id="SSF58104">
    <property type="entry name" value="Methyl-accepting chemotaxis protein (MCP) signaling domain"/>
    <property type="match status" value="1"/>
</dbReference>
<dbReference type="SMART" id="SM00283">
    <property type="entry name" value="MA"/>
    <property type="match status" value="1"/>
</dbReference>
<dbReference type="Pfam" id="PF00015">
    <property type="entry name" value="MCPsignal"/>
    <property type="match status" value="1"/>
</dbReference>
<evidence type="ECO:0000256" key="8">
    <source>
        <dbReference type="ARBA" id="ARBA00023224"/>
    </source>
</evidence>
<name>A0A1T1HFH7_OCELI</name>
<keyword evidence="2" id="KW-1003">Cell membrane</keyword>
<dbReference type="RefSeq" id="WP_077243050.1">
    <property type="nucleotide sequence ID" value="NZ_FXTS01000004.1"/>
</dbReference>
<dbReference type="Pfam" id="PF00672">
    <property type="entry name" value="HAMP"/>
    <property type="match status" value="1"/>
</dbReference>
<evidence type="ECO:0000256" key="3">
    <source>
        <dbReference type="ARBA" id="ARBA00022481"/>
    </source>
</evidence>
<dbReference type="CDD" id="cd06225">
    <property type="entry name" value="HAMP"/>
    <property type="match status" value="1"/>
</dbReference>
<keyword evidence="5 11" id="KW-0812">Transmembrane</keyword>
<evidence type="ECO:0000259" key="12">
    <source>
        <dbReference type="PROSITE" id="PS50111"/>
    </source>
</evidence>
<dbReference type="InterPro" id="IPR003660">
    <property type="entry name" value="HAMP_dom"/>
</dbReference>
<feature type="transmembrane region" description="Helical" evidence="11">
    <location>
        <begin position="288"/>
        <end position="311"/>
    </location>
</feature>
<dbReference type="FunFam" id="1.10.287.950:FF:000001">
    <property type="entry name" value="Methyl-accepting chemotaxis sensory transducer"/>
    <property type="match status" value="1"/>
</dbReference>
<evidence type="ECO:0000256" key="9">
    <source>
        <dbReference type="ARBA" id="ARBA00029447"/>
    </source>
</evidence>
<accession>A0A1T1HFH7</accession>
<comment type="subcellular location">
    <subcellularLocation>
        <location evidence="1">Cell membrane</location>
        <topology evidence="1">Multi-pass membrane protein</topology>
    </subcellularLocation>
</comment>
<protein>
    <recommendedName>
        <fullName evidence="16">Methyl-accepting chemotaxis protein</fullName>
    </recommendedName>
</protein>
<comment type="caution">
    <text evidence="14">The sequence shown here is derived from an EMBL/GenBank/DDBJ whole genome shotgun (WGS) entry which is preliminary data.</text>
</comment>
<evidence type="ECO:0000259" key="13">
    <source>
        <dbReference type="PROSITE" id="PS50885"/>
    </source>
</evidence>
<keyword evidence="8 10" id="KW-0807">Transducer</keyword>